<dbReference type="GO" id="GO:0043022">
    <property type="term" value="F:ribosome binding"/>
    <property type="evidence" value="ECO:0007669"/>
    <property type="project" value="UniProtKB-ARBA"/>
</dbReference>
<dbReference type="SUPFAM" id="SSF54364">
    <property type="entry name" value="Translation initiation factor IF3, N-terminal domain"/>
    <property type="match status" value="1"/>
</dbReference>
<dbReference type="GO" id="GO:0016020">
    <property type="term" value="C:membrane"/>
    <property type="evidence" value="ECO:0007669"/>
    <property type="project" value="TreeGrafter"/>
</dbReference>
<dbReference type="HAMAP" id="MF_00080">
    <property type="entry name" value="IF_3"/>
    <property type="match status" value="1"/>
</dbReference>
<dbReference type="AlphaFoldDB" id="A0AAU8GYQ5"/>
<dbReference type="InterPro" id="IPR001288">
    <property type="entry name" value="Translation_initiation_fac_3"/>
</dbReference>
<dbReference type="NCBIfam" id="TIGR00168">
    <property type="entry name" value="infC"/>
    <property type="match status" value="1"/>
</dbReference>
<evidence type="ECO:0000256" key="3">
    <source>
        <dbReference type="ARBA" id="ARBA00022917"/>
    </source>
</evidence>
<dbReference type="FunFam" id="3.30.110.10:FF:000001">
    <property type="entry name" value="Translation initiation factor IF-3"/>
    <property type="match status" value="1"/>
</dbReference>
<dbReference type="Pfam" id="PF05198">
    <property type="entry name" value="IF3_N"/>
    <property type="match status" value="1"/>
</dbReference>
<dbReference type="PROSITE" id="PS00938">
    <property type="entry name" value="IF3"/>
    <property type="match status" value="1"/>
</dbReference>
<evidence type="ECO:0000256" key="1">
    <source>
        <dbReference type="ARBA" id="ARBA00005439"/>
    </source>
</evidence>
<gene>
    <name evidence="4 9" type="primary">infC</name>
    <name evidence="9" type="ORF">V4D30_04390</name>
</gene>
<dbReference type="PANTHER" id="PTHR10938">
    <property type="entry name" value="TRANSLATION INITIATION FACTOR IF-3"/>
    <property type="match status" value="1"/>
</dbReference>
<evidence type="ECO:0000256" key="6">
    <source>
        <dbReference type="RuleBase" id="RU000646"/>
    </source>
</evidence>
<dbReference type="FunFam" id="3.10.20.80:FF:000001">
    <property type="entry name" value="Translation initiation factor IF-3"/>
    <property type="match status" value="1"/>
</dbReference>
<feature type="domain" description="Translation initiation factor 3 C-terminal" evidence="7">
    <location>
        <begin position="81"/>
        <end position="165"/>
    </location>
</feature>
<comment type="function">
    <text evidence="4 6">IF-3 binds to the 30S ribosomal subunit and shifts the equilibrium between 70S ribosomes and their 50S and 30S subunits in favor of the free subunits, thus enhancing the availability of 30S subunits on which protein synthesis initiation begins.</text>
</comment>
<feature type="domain" description="Translation initiation factor 3 N-terminal" evidence="8">
    <location>
        <begin position="8"/>
        <end position="75"/>
    </location>
</feature>
<keyword evidence="2 4" id="KW-0396">Initiation factor</keyword>
<dbReference type="GO" id="GO:0032790">
    <property type="term" value="P:ribosome disassembly"/>
    <property type="evidence" value="ECO:0007669"/>
    <property type="project" value="TreeGrafter"/>
</dbReference>
<evidence type="ECO:0000259" key="8">
    <source>
        <dbReference type="Pfam" id="PF05198"/>
    </source>
</evidence>
<accession>A0AAU8GYQ5</accession>
<keyword evidence="4" id="KW-0963">Cytoplasm</keyword>
<evidence type="ECO:0000313" key="9">
    <source>
        <dbReference type="EMBL" id="XCH47630.1"/>
    </source>
</evidence>
<evidence type="ECO:0000256" key="5">
    <source>
        <dbReference type="NCBIfam" id="TIGR00168"/>
    </source>
</evidence>
<dbReference type="Gene3D" id="3.10.20.80">
    <property type="entry name" value="Translation initiation factor 3 (IF-3), N-terminal domain"/>
    <property type="match status" value="1"/>
</dbReference>
<keyword evidence="3 4" id="KW-0648">Protein biosynthesis</keyword>
<evidence type="ECO:0000259" key="7">
    <source>
        <dbReference type="Pfam" id="PF00707"/>
    </source>
</evidence>
<dbReference type="GO" id="GO:0003743">
    <property type="term" value="F:translation initiation factor activity"/>
    <property type="evidence" value="ECO:0007669"/>
    <property type="project" value="UniProtKB-UniRule"/>
</dbReference>
<protein>
    <recommendedName>
        <fullName evidence="4 5">Translation initiation factor IF-3</fullName>
    </recommendedName>
</protein>
<dbReference type="SUPFAM" id="SSF55200">
    <property type="entry name" value="Translation initiation factor IF3, C-terminal domain"/>
    <property type="match status" value="1"/>
</dbReference>
<evidence type="ECO:0000256" key="2">
    <source>
        <dbReference type="ARBA" id="ARBA00022540"/>
    </source>
</evidence>
<evidence type="ECO:0000256" key="4">
    <source>
        <dbReference type="HAMAP-Rule" id="MF_00080"/>
    </source>
</evidence>
<dbReference type="PANTHER" id="PTHR10938:SF0">
    <property type="entry name" value="TRANSLATION INITIATION FACTOR IF-3, MITOCHONDRIAL"/>
    <property type="match status" value="1"/>
</dbReference>
<dbReference type="InterPro" id="IPR019813">
    <property type="entry name" value="Translation_initiation_fac3_CS"/>
</dbReference>
<organism evidence="9">
    <name type="scientific">Thermodesulfovibrio autotrophicus</name>
    <dbReference type="NCBI Taxonomy" id="3118333"/>
    <lineage>
        <taxon>Bacteria</taxon>
        <taxon>Pseudomonadati</taxon>
        <taxon>Nitrospirota</taxon>
        <taxon>Thermodesulfovibrionia</taxon>
        <taxon>Thermodesulfovibrionales</taxon>
        <taxon>Thermodesulfovibrionaceae</taxon>
        <taxon>Thermodesulfovibrio</taxon>
    </lineage>
</organism>
<dbReference type="InterPro" id="IPR036787">
    <property type="entry name" value="T_IF-3_N_sf"/>
</dbReference>
<sequence length="168" mass="19171">MATKEIRVNEGIKAKEVRLVDENGKQIGVVSTREAIQIARDRGYDLVEVAPNANPPVCKIMDYGKYKYQLDKKSSSKKTSTVKEIKIRPQISDHDLQLKVKHIKRFLEDGDKARVTLFFRGREIVHPELGMKVFDKIKALLIGFSHRIEQEPRLEGNNMSMIIAPGKD</sequence>
<dbReference type="Gene3D" id="3.30.110.10">
    <property type="entry name" value="Translation initiation factor 3 (IF-3), C-terminal domain"/>
    <property type="match status" value="1"/>
</dbReference>
<comment type="subcellular location">
    <subcellularLocation>
        <location evidence="4 6">Cytoplasm</location>
    </subcellularLocation>
</comment>
<comment type="similarity">
    <text evidence="1 4 6">Belongs to the IF-3 family.</text>
</comment>
<name>A0AAU8GYQ5_9BACT</name>
<comment type="subunit">
    <text evidence="4 6">Monomer.</text>
</comment>
<proteinExistence type="inferred from homology"/>
<dbReference type="Pfam" id="PF00707">
    <property type="entry name" value="IF3_C"/>
    <property type="match status" value="1"/>
</dbReference>
<dbReference type="InterPro" id="IPR019814">
    <property type="entry name" value="Translation_initiation_fac_3_N"/>
</dbReference>
<dbReference type="InterPro" id="IPR019815">
    <property type="entry name" value="Translation_initiation_fac_3_C"/>
</dbReference>
<dbReference type="KEGG" id="taut:V4D30_04390"/>
<dbReference type="InterPro" id="IPR036788">
    <property type="entry name" value="T_IF-3_C_sf"/>
</dbReference>
<dbReference type="EMBL" id="CP144373">
    <property type="protein sequence ID" value="XCH47630.1"/>
    <property type="molecule type" value="Genomic_DNA"/>
</dbReference>
<dbReference type="GO" id="GO:0005829">
    <property type="term" value="C:cytosol"/>
    <property type="evidence" value="ECO:0007669"/>
    <property type="project" value="TreeGrafter"/>
</dbReference>
<dbReference type="RefSeq" id="WP_353685152.1">
    <property type="nucleotide sequence ID" value="NZ_CP144373.1"/>
</dbReference>
<reference evidence="9" key="1">
    <citation type="submission" date="2024-01" db="EMBL/GenBank/DDBJ databases">
        <title>The first autotrophic representatives of the genus Thermodesulfovibrio.</title>
        <authorList>
            <person name="Maltseva A.I."/>
            <person name="Elcheninov A.G."/>
            <person name="Kublanov I.V."/>
            <person name="Lebedinsky A.V."/>
            <person name="Frolov E.N."/>
        </authorList>
    </citation>
    <scope>NUCLEOTIDE SEQUENCE</scope>
    <source>
        <strain evidence="9">3907-1M</strain>
    </source>
</reference>